<gene>
    <name evidence="5" type="ORF">EH165_03430</name>
</gene>
<dbReference type="AlphaFoldDB" id="A0A3G8ZU86"/>
<dbReference type="Pfam" id="PF00535">
    <property type="entry name" value="Glycos_transf_2"/>
    <property type="match status" value="1"/>
</dbReference>
<dbReference type="SUPFAM" id="SSF53448">
    <property type="entry name" value="Nucleotide-diphospho-sugar transferases"/>
    <property type="match status" value="1"/>
</dbReference>
<dbReference type="InterPro" id="IPR029044">
    <property type="entry name" value="Nucleotide-diphossugar_trans"/>
</dbReference>
<dbReference type="InterPro" id="IPR001173">
    <property type="entry name" value="Glyco_trans_2-like"/>
</dbReference>
<feature type="domain" description="Glycosyltransferase 2-like" evidence="4">
    <location>
        <begin position="5"/>
        <end position="162"/>
    </location>
</feature>
<organism evidence="5 6">
    <name type="scientific">Nakamurella antarctica</name>
    <dbReference type="NCBI Taxonomy" id="1902245"/>
    <lineage>
        <taxon>Bacteria</taxon>
        <taxon>Bacillati</taxon>
        <taxon>Actinomycetota</taxon>
        <taxon>Actinomycetes</taxon>
        <taxon>Nakamurellales</taxon>
        <taxon>Nakamurellaceae</taxon>
        <taxon>Nakamurella</taxon>
    </lineage>
</organism>
<evidence type="ECO:0000256" key="1">
    <source>
        <dbReference type="ARBA" id="ARBA00006739"/>
    </source>
</evidence>
<dbReference type="EMBL" id="CP034170">
    <property type="protein sequence ID" value="AZI57351.1"/>
    <property type="molecule type" value="Genomic_DNA"/>
</dbReference>
<keyword evidence="6" id="KW-1185">Reference proteome</keyword>
<keyword evidence="3 5" id="KW-0808">Transferase</keyword>
<evidence type="ECO:0000313" key="6">
    <source>
        <dbReference type="Proteomes" id="UP000268084"/>
    </source>
</evidence>
<dbReference type="KEGG" id="nak:EH165_03430"/>
<dbReference type="GO" id="GO:0016757">
    <property type="term" value="F:glycosyltransferase activity"/>
    <property type="evidence" value="ECO:0007669"/>
    <property type="project" value="UniProtKB-KW"/>
</dbReference>
<dbReference type="OrthoDB" id="7665907at2"/>
<dbReference type="RefSeq" id="WP_124798036.1">
    <property type="nucleotide sequence ID" value="NZ_CP034170.1"/>
</dbReference>
<dbReference type="Proteomes" id="UP000268084">
    <property type="component" value="Chromosome"/>
</dbReference>
<keyword evidence="2" id="KW-0328">Glycosyltransferase</keyword>
<sequence>MPLLSVLLPVKNGDQTIEGAVRSTLRGMPKDSELVVFNDGSTDRTVSKLATIVDSRLRIDSSDESRGVAMGLNHLLEITDSKYVARMDADDYSLPWRFIQQLHALRSGTDVVFTHRVDWRPERKRVTPTAPLAISDRAFPYYLMLSNPVAHSTMAALRQTVVSVGGYRNVPSEDYDLWLRLAAARADLRRLALWGLAYRLHPSQITASTEWRHRSWSDPLIAEAFSLLSVQRLGEPSRRLVAIGADQATPQADLLRELGEFGRRFKAAIHHLERPERYLVKRKLAQRITDVTTAVMNRAAVL</sequence>
<evidence type="ECO:0000313" key="5">
    <source>
        <dbReference type="EMBL" id="AZI57351.1"/>
    </source>
</evidence>
<dbReference type="Gene3D" id="3.90.550.10">
    <property type="entry name" value="Spore Coat Polysaccharide Biosynthesis Protein SpsA, Chain A"/>
    <property type="match status" value="1"/>
</dbReference>
<dbReference type="PANTHER" id="PTHR43685:SF5">
    <property type="entry name" value="GLYCOSYLTRANSFERASE EPSE-RELATED"/>
    <property type="match status" value="1"/>
</dbReference>
<dbReference type="InterPro" id="IPR050834">
    <property type="entry name" value="Glycosyltransf_2"/>
</dbReference>
<proteinExistence type="inferred from homology"/>
<protein>
    <submittedName>
        <fullName evidence="5">Glycosyltransferase</fullName>
    </submittedName>
</protein>
<evidence type="ECO:0000256" key="3">
    <source>
        <dbReference type="ARBA" id="ARBA00022679"/>
    </source>
</evidence>
<reference evidence="5 6" key="1">
    <citation type="submission" date="2018-11" db="EMBL/GenBank/DDBJ databases">
        <authorList>
            <person name="Da X."/>
        </authorList>
    </citation>
    <scope>NUCLEOTIDE SEQUENCE [LARGE SCALE GENOMIC DNA]</scope>
    <source>
        <strain evidence="5 6">S14-144</strain>
    </source>
</reference>
<reference evidence="5 6" key="2">
    <citation type="submission" date="2018-12" db="EMBL/GenBank/DDBJ databases">
        <title>Nakamurella antarcticus sp. nov., isolated from Antarctica South Shetland Islands soil.</title>
        <authorList>
            <person name="Peng F."/>
        </authorList>
    </citation>
    <scope>NUCLEOTIDE SEQUENCE [LARGE SCALE GENOMIC DNA]</scope>
    <source>
        <strain evidence="5 6">S14-144</strain>
    </source>
</reference>
<comment type="similarity">
    <text evidence="1">Belongs to the glycosyltransferase 2 family.</text>
</comment>
<name>A0A3G8ZU86_9ACTN</name>
<dbReference type="PANTHER" id="PTHR43685">
    <property type="entry name" value="GLYCOSYLTRANSFERASE"/>
    <property type="match status" value="1"/>
</dbReference>
<evidence type="ECO:0000256" key="2">
    <source>
        <dbReference type="ARBA" id="ARBA00022676"/>
    </source>
</evidence>
<accession>A0A3G8ZU86</accession>
<evidence type="ECO:0000259" key="4">
    <source>
        <dbReference type="Pfam" id="PF00535"/>
    </source>
</evidence>